<dbReference type="RefSeq" id="WP_135250878.1">
    <property type="nucleotide sequence ID" value="NZ_SMLK01000006.1"/>
</dbReference>
<dbReference type="CDD" id="cd20293">
    <property type="entry name" value="cupin_HutD_N"/>
    <property type="match status" value="1"/>
</dbReference>
<evidence type="ECO:0000313" key="2">
    <source>
        <dbReference type="Proteomes" id="UP000297839"/>
    </source>
</evidence>
<dbReference type="Gene3D" id="2.60.120.10">
    <property type="entry name" value="Jelly Rolls"/>
    <property type="match status" value="1"/>
</dbReference>
<sequence length="185" mass="20458">MSWNFVPLDSVTPQPWKNGGGTTRELLAWPQAEGWKVRLSVADVTAAGPFSRFEGIERWFSVLEGEGVVLKVAGGRHWLRADSEPFRFDGGLATDCELSNGSTRDLNLMAPPGRSRMRRLQPAEQMFKMRGPGLLAIYAHSQPSRVILDWVNVDVPAYTLAWRWCGEAMSGIARGADALLMEAQA</sequence>
<dbReference type="EMBL" id="SMLK01000006">
    <property type="protein sequence ID" value="TFY98189.1"/>
    <property type="molecule type" value="Genomic_DNA"/>
</dbReference>
<organism evidence="1 2">
    <name type="scientific">Ramlibacter humi</name>
    <dbReference type="NCBI Taxonomy" id="2530451"/>
    <lineage>
        <taxon>Bacteria</taxon>
        <taxon>Pseudomonadati</taxon>
        <taxon>Pseudomonadota</taxon>
        <taxon>Betaproteobacteria</taxon>
        <taxon>Burkholderiales</taxon>
        <taxon>Comamonadaceae</taxon>
        <taxon>Ramlibacter</taxon>
    </lineage>
</organism>
<dbReference type="Proteomes" id="UP000297839">
    <property type="component" value="Unassembled WGS sequence"/>
</dbReference>
<dbReference type="InterPro" id="IPR011051">
    <property type="entry name" value="RmlC_Cupin_sf"/>
</dbReference>
<proteinExistence type="predicted"/>
<accession>A0A4Z0BIF9</accession>
<keyword evidence="2" id="KW-1185">Reference proteome</keyword>
<protein>
    <submittedName>
        <fullName evidence="1">HutD family protein</fullName>
    </submittedName>
</protein>
<dbReference type="AlphaFoldDB" id="A0A4Z0BIF9"/>
<evidence type="ECO:0000313" key="1">
    <source>
        <dbReference type="EMBL" id="TFY98189.1"/>
    </source>
</evidence>
<dbReference type="PANTHER" id="PTHR37943:SF1">
    <property type="entry name" value="PROTEIN VES"/>
    <property type="match status" value="1"/>
</dbReference>
<dbReference type="InterPro" id="IPR014710">
    <property type="entry name" value="RmlC-like_jellyroll"/>
</dbReference>
<gene>
    <name evidence="1" type="ORF">EZ216_16435</name>
</gene>
<dbReference type="PANTHER" id="PTHR37943">
    <property type="entry name" value="PROTEIN VES"/>
    <property type="match status" value="1"/>
</dbReference>
<dbReference type="Pfam" id="PF05962">
    <property type="entry name" value="HutD"/>
    <property type="match status" value="1"/>
</dbReference>
<dbReference type="OrthoDB" id="9800082at2"/>
<dbReference type="SUPFAM" id="SSF51182">
    <property type="entry name" value="RmlC-like cupins"/>
    <property type="match status" value="1"/>
</dbReference>
<dbReference type="InterPro" id="IPR010282">
    <property type="entry name" value="Uncharacterised_HutD/Ves"/>
</dbReference>
<reference evidence="1 2" key="1">
    <citation type="submission" date="2019-03" db="EMBL/GenBank/DDBJ databases">
        <title>Ramlibacter sp. 18x22-1, whole genome shotgun sequence.</title>
        <authorList>
            <person name="Zhang X."/>
            <person name="Feng G."/>
            <person name="Zhu H."/>
        </authorList>
    </citation>
    <scope>NUCLEOTIDE SEQUENCE [LARGE SCALE GENOMIC DNA]</scope>
    <source>
        <strain evidence="1 2">18x22-1</strain>
    </source>
</reference>
<comment type="caution">
    <text evidence="1">The sequence shown here is derived from an EMBL/GenBank/DDBJ whole genome shotgun (WGS) entry which is preliminary data.</text>
</comment>
<name>A0A4Z0BIF9_9BURK</name>